<evidence type="ECO:0008006" key="6">
    <source>
        <dbReference type="Google" id="ProtNLM"/>
    </source>
</evidence>
<reference evidence="4" key="1">
    <citation type="journal article" date="2020" name="Stud. Mycol.">
        <title>101 Dothideomycetes genomes: a test case for predicting lifestyles and emergence of pathogens.</title>
        <authorList>
            <person name="Haridas S."/>
            <person name="Albert R."/>
            <person name="Binder M."/>
            <person name="Bloem J."/>
            <person name="Labutti K."/>
            <person name="Salamov A."/>
            <person name="Andreopoulos B."/>
            <person name="Baker S."/>
            <person name="Barry K."/>
            <person name="Bills G."/>
            <person name="Bluhm B."/>
            <person name="Cannon C."/>
            <person name="Castanera R."/>
            <person name="Culley D."/>
            <person name="Daum C."/>
            <person name="Ezra D."/>
            <person name="Gonzalez J."/>
            <person name="Henrissat B."/>
            <person name="Kuo A."/>
            <person name="Liang C."/>
            <person name="Lipzen A."/>
            <person name="Lutzoni F."/>
            <person name="Magnuson J."/>
            <person name="Mondo S."/>
            <person name="Nolan M."/>
            <person name="Ohm R."/>
            <person name="Pangilinan J."/>
            <person name="Park H.-J."/>
            <person name="Ramirez L."/>
            <person name="Alfaro M."/>
            <person name="Sun H."/>
            <person name="Tritt A."/>
            <person name="Yoshinaga Y."/>
            <person name="Zwiers L.-H."/>
            <person name="Turgeon B."/>
            <person name="Goodwin S."/>
            <person name="Spatafora J."/>
            <person name="Crous P."/>
            <person name="Grigoriev I."/>
        </authorList>
    </citation>
    <scope>NUCLEOTIDE SEQUENCE</scope>
    <source>
        <strain evidence="4">ATCC 36951</strain>
    </source>
</reference>
<dbReference type="PANTHER" id="PTHR43401:SF2">
    <property type="entry name" value="L-THREONINE 3-DEHYDROGENASE"/>
    <property type="match status" value="1"/>
</dbReference>
<dbReference type="InterPro" id="IPR013149">
    <property type="entry name" value="ADH-like_C"/>
</dbReference>
<dbReference type="Pfam" id="PF08240">
    <property type="entry name" value="ADH_N"/>
    <property type="match status" value="1"/>
</dbReference>
<evidence type="ECO:0000259" key="2">
    <source>
        <dbReference type="Pfam" id="PF00107"/>
    </source>
</evidence>
<organism evidence="4 5">
    <name type="scientific">Zasmidium cellare ATCC 36951</name>
    <dbReference type="NCBI Taxonomy" id="1080233"/>
    <lineage>
        <taxon>Eukaryota</taxon>
        <taxon>Fungi</taxon>
        <taxon>Dikarya</taxon>
        <taxon>Ascomycota</taxon>
        <taxon>Pezizomycotina</taxon>
        <taxon>Dothideomycetes</taxon>
        <taxon>Dothideomycetidae</taxon>
        <taxon>Mycosphaerellales</taxon>
        <taxon>Mycosphaerellaceae</taxon>
        <taxon>Zasmidium</taxon>
    </lineage>
</organism>
<dbReference type="GeneID" id="54562166"/>
<keyword evidence="1" id="KW-0560">Oxidoreductase</keyword>
<dbReference type="SUPFAM" id="SSF50129">
    <property type="entry name" value="GroES-like"/>
    <property type="match status" value="1"/>
</dbReference>
<feature type="domain" description="Alcohol dehydrogenase-like N-terminal" evidence="3">
    <location>
        <begin position="23"/>
        <end position="144"/>
    </location>
</feature>
<dbReference type="PANTHER" id="PTHR43401">
    <property type="entry name" value="L-THREONINE 3-DEHYDROGENASE"/>
    <property type="match status" value="1"/>
</dbReference>
<evidence type="ECO:0000256" key="1">
    <source>
        <dbReference type="ARBA" id="ARBA00023002"/>
    </source>
</evidence>
<dbReference type="OrthoDB" id="3941538at2759"/>
<protein>
    <recommendedName>
        <fullName evidence="6">Enoyl reductase (ER) domain-containing protein</fullName>
    </recommendedName>
</protein>
<evidence type="ECO:0000313" key="4">
    <source>
        <dbReference type="EMBL" id="KAF2161398.1"/>
    </source>
</evidence>
<dbReference type="Gene3D" id="3.90.180.10">
    <property type="entry name" value="Medium-chain alcohol dehydrogenases, catalytic domain"/>
    <property type="match status" value="1"/>
</dbReference>
<dbReference type="InterPro" id="IPR050129">
    <property type="entry name" value="Zn_alcohol_dh"/>
</dbReference>
<gene>
    <name evidence="4" type="ORF">M409DRAFT_28132</name>
</gene>
<dbReference type="InterPro" id="IPR011032">
    <property type="entry name" value="GroES-like_sf"/>
</dbReference>
<name>A0A6A6C563_ZASCE</name>
<evidence type="ECO:0000313" key="5">
    <source>
        <dbReference type="Proteomes" id="UP000799537"/>
    </source>
</evidence>
<dbReference type="GO" id="GO:0016491">
    <property type="term" value="F:oxidoreductase activity"/>
    <property type="evidence" value="ECO:0007669"/>
    <property type="project" value="UniProtKB-KW"/>
</dbReference>
<dbReference type="CDD" id="cd08233">
    <property type="entry name" value="butanediol_DH_like"/>
    <property type="match status" value="1"/>
</dbReference>
<dbReference type="InterPro" id="IPR013154">
    <property type="entry name" value="ADH-like_N"/>
</dbReference>
<feature type="domain" description="Alcohol dehydrogenase-like C-terminal" evidence="2">
    <location>
        <begin position="185"/>
        <end position="312"/>
    </location>
</feature>
<dbReference type="RefSeq" id="XP_033662287.1">
    <property type="nucleotide sequence ID" value="XM_033808894.1"/>
</dbReference>
<dbReference type="SUPFAM" id="SSF51735">
    <property type="entry name" value="NAD(P)-binding Rossmann-fold domains"/>
    <property type="match status" value="1"/>
</dbReference>
<keyword evidence="5" id="KW-1185">Reference proteome</keyword>
<accession>A0A6A6C563</accession>
<dbReference type="Proteomes" id="UP000799537">
    <property type="component" value="Unassembled WGS sequence"/>
</dbReference>
<dbReference type="AlphaFoldDB" id="A0A6A6C563"/>
<dbReference type="EMBL" id="ML993619">
    <property type="protein sequence ID" value="KAF2161398.1"/>
    <property type="molecule type" value="Genomic_DNA"/>
</dbReference>
<dbReference type="Pfam" id="PF00107">
    <property type="entry name" value="ADH_zinc_N"/>
    <property type="match status" value="1"/>
</dbReference>
<sequence>MKAARYYGKGDIRVDDVDEPKPGDGQLLVDVEWCGICGSDLHEFIIGPGILPTKEKPHPISGQHIPLTLGHELCGRVRSPPAGSKFQDGDAVMVDPRVLCRSCLPCKSGSSHCCSNLGYVGATTGFGGFGEKVIVTEDCLYLLPPEIPLEVSAVLEPLVIVHHAIKVSGVKDFKDKDVLVLGGGPIGFALLLCLKAAGANKVVVSEPAGARRNQVSEFCSSVINPFQEDVAKRCMELTDGKGVEVVFDCAGVVPALEGAMDAIRFEGLYVMVAIWEQPITIPCHKFVPKHITMKGSYIFDDDSMQEVIQMIVDSKLVGIEKMVTGRISVHDIVSKGFEELINHKDQHIKILVSPK</sequence>
<dbReference type="InterPro" id="IPR036291">
    <property type="entry name" value="NAD(P)-bd_dom_sf"/>
</dbReference>
<proteinExistence type="predicted"/>
<evidence type="ECO:0000259" key="3">
    <source>
        <dbReference type="Pfam" id="PF08240"/>
    </source>
</evidence>
<dbReference type="Gene3D" id="3.40.50.720">
    <property type="entry name" value="NAD(P)-binding Rossmann-like Domain"/>
    <property type="match status" value="1"/>
</dbReference>